<gene>
    <name evidence="2" type="ORF">MWN33_17600</name>
</gene>
<keyword evidence="3" id="KW-1185">Reference proteome</keyword>
<comment type="caution">
    <text evidence="2">The sequence shown here is derived from an EMBL/GenBank/DDBJ whole genome shotgun (WGS) entry which is preliminary data.</text>
</comment>
<keyword evidence="1" id="KW-0472">Membrane</keyword>
<dbReference type="Proteomes" id="UP001202867">
    <property type="component" value="Unassembled WGS sequence"/>
</dbReference>
<sequence>MSAANPGGPVQGFRQIVATIMLLAYCVPIIAWTVYGAIHLSPLEWQLEDDGILGAVSYFADNSTGTLNLLRQILLPLLAALTASLLVHNAHTRILFGVLVVVSTLALLSALVGTFLFAPDHWEKAATNRAFFSDLASSLAVYVMLLVGLKL</sequence>
<dbReference type="RefSeq" id="WP_247202357.1">
    <property type="nucleotide sequence ID" value="NZ_JALKCG010000009.1"/>
</dbReference>
<keyword evidence="1" id="KW-1133">Transmembrane helix</keyword>
<evidence type="ECO:0000313" key="2">
    <source>
        <dbReference type="EMBL" id="MCK0209850.1"/>
    </source>
</evidence>
<feature type="transmembrane region" description="Helical" evidence="1">
    <location>
        <begin position="94"/>
        <end position="118"/>
    </location>
</feature>
<feature type="transmembrane region" description="Helical" evidence="1">
    <location>
        <begin position="69"/>
        <end position="87"/>
    </location>
</feature>
<reference evidence="2 3" key="1">
    <citation type="submission" date="2022-04" db="EMBL/GenBank/DDBJ databases">
        <authorList>
            <person name="Grouzdev D.S."/>
            <person name="Pantiukh K.S."/>
            <person name="Krutkina M.S."/>
        </authorList>
    </citation>
    <scope>NUCLEOTIDE SEQUENCE [LARGE SCALE GENOMIC DNA]</scope>
    <source>
        <strain evidence="2 3">Jip08</strain>
    </source>
</reference>
<dbReference type="EMBL" id="JALKCG010000009">
    <property type="protein sequence ID" value="MCK0209850.1"/>
    <property type="molecule type" value="Genomic_DNA"/>
</dbReference>
<proteinExistence type="predicted"/>
<name>A0ABT0DRF0_9HYPH</name>
<keyword evidence="1" id="KW-0812">Transmembrane</keyword>
<feature type="transmembrane region" description="Helical" evidence="1">
    <location>
        <begin position="16"/>
        <end position="38"/>
    </location>
</feature>
<feature type="transmembrane region" description="Helical" evidence="1">
    <location>
        <begin position="130"/>
        <end position="149"/>
    </location>
</feature>
<reference evidence="3" key="2">
    <citation type="submission" date="2023-07" db="EMBL/GenBank/DDBJ databases">
        <title>Ancylobacter moscoviensis sp. nov., facultatively methylotrophic bacteria from activated sludge and the reclassification of Starkeya novella (Starkey 1934) Kelly et al. 2000 as Ancylobacter novellus comb. nov., Starkeya koreensis Im et al. 2006 as Ancylobacter koreensis comb.nov., Angulomicrobium tetraedrale Vasil'eva et al. 1986 as Ancylobacter tetraedralis comb. nov., Angulomicrobium amanitiforme Fritz et al. 2004 as Ancylobacter amanitiformis comb. nov. and Methylorhabdus multivorans Doronina et al. 1996 as Ancylobacter multivorans comb. nov. and emended description of the genus Ancylobacter.</title>
        <authorList>
            <person name="Doronina N."/>
            <person name="Chemodurova A."/>
            <person name="Grouzdev D."/>
            <person name="Koziaeva V."/>
            <person name="Shi W."/>
            <person name="Wu L."/>
            <person name="Kaparullina E."/>
        </authorList>
    </citation>
    <scope>NUCLEOTIDE SEQUENCE [LARGE SCALE GENOMIC DNA]</scope>
    <source>
        <strain evidence="3">Jip08</strain>
    </source>
</reference>
<accession>A0ABT0DRF0</accession>
<evidence type="ECO:0000313" key="3">
    <source>
        <dbReference type="Proteomes" id="UP001202867"/>
    </source>
</evidence>
<protein>
    <submittedName>
        <fullName evidence="2">Uncharacterized protein</fullName>
    </submittedName>
</protein>
<evidence type="ECO:0000256" key="1">
    <source>
        <dbReference type="SAM" id="Phobius"/>
    </source>
</evidence>
<organism evidence="2 3">
    <name type="scientific">Ancylobacter koreensis</name>
    <dbReference type="NCBI Taxonomy" id="266121"/>
    <lineage>
        <taxon>Bacteria</taxon>
        <taxon>Pseudomonadati</taxon>
        <taxon>Pseudomonadota</taxon>
        <taxon>Alphaproteobacteria</taxon>
        <taxon>Hyphomicrobiales</taxon>
        <taxon>Xanthobacteraceae</taxon>
        <taxon>Ancylobacter</taxon>
    </lineage>
</organism>